<name>A0A540VJR5_9CHLR</name>
<dbReference type="RefSeq" id="WP_141608966.1">
    <property type="nucleotide sequence ID" value="NZ_VIGC02000005.1"/>
</dbReference>
<dbReference type="Proteomes" id="UP000317371">
    <property type="component" value="Unassembled WGS sequence"/>
</dbReference>
<organism evidence="1 2">
    <name type="scientific">Litorilinea aerophila</name>
    <dbReference type="NCBI Taxonomy" id="1204385"/>
    <lineage>
        <taxon>Bacteria</taxon>
        <taxon>Bacillati</taxon>
        <taxon>Chloroflexota</taxon>
        <taxon>Caldilineae</taxon>
        <taxon>Caldilineales</taxon>
        <taxon>Caldilineaceae</taxon>
        <taxon>Litorilinea</taxon>
    </lineage>
</organism>
<dbReference type="AlphaFoldDB" id="A0A540VJR5"/>
<sequence length="79" mass="8832">MGAADPEPTPEDVLWERLARPPLDTPAALFLLGHWPLRFVAGQMLYLLAPMAELLGWHGWRSWAERLSRAQGSEKGKAP</sequence>
<dbReference type="InParanoid" id="A0A540VJR5"/>
<keyword evidence="2" id="KW-1185">Reference proteome</keyword>
<protein>
    <submittedName>
        <fullName evidence="1">Uncharacterized protein</fullName>
    </submittedName>
</protein>
<accession>A0A540VJR5</accession>
<reference evidence="1 2" key="1">
    <citation type="submission" date="2019-06" db="EMBL/GenBank/DDBJ databases">
        <title>Genome sequence of Litorilinea aerophila BAA-2444.</title>
        <authorList>
            <person name="Maclea K.S."/>
            <person name="Maurais E.G."/>
            <person name="Iannazzi L.C."/>
        </authorList>
    </citation>
    <scope>NUCLEOTIDE SEQUENCE [LARGE SCALE GENOMIC DNA]</scope>
    <source>
        <strain evidence="1 2">ATCC BAA-2444</strain>
    </source>
</reference>
<evidence type="ECO:0000313" key="2">
    <source>
        <dbReference type="Proteomes" id="UP000317371"/>
    </source>
</evidence>
<comment type="caution">
    <text evidence="1">The sequence shown here is derived from an EMBL/GenBank/DDBJ whole genome shotgun (WGS) entry which is preliminary data.</text>
</comment>
<dbReference type="EMBL" id="VIGC01000005">
    <property type="protein sequence ID" value="TQE96981.1"/>
    <property type="molecule type" value="Genomic_DNA"/>
</dbReference>
<proteinExistence type="predicted"/>
<gene>
    <name evidence="1" type="ORF">FKZ61_04900</name>
</gene>
<evidence type="ECO:0000313" key="1">
    <source>
        <dbReference type="EMBL" id="TQE96981.1"/>
    </source>
</evidence>